<feature type="binding site" evidence="4">
    <location>
        <position position="154"/>
    </location>
    <ligand>
        <name>Mg(2+)</name>
        <dbReference type="ChEBI" id="CHEBI:18420"/>
    </ligand>
</feature>
<evidence type="ECO:0000313" key="6">
    <source>
        <dbReference type="Proteomes" id="UP000447393"/>
    </source>
</evidence>
<comment type="subunit">
    <text evidence="4">Homodimer.</text>
</comment>
<keyword evidence="4" id="KW-0460">Magnesium</keyword>
<feature type="binding site" evidence="4">
    <location>
        <position position="155"/>
    </location>
    <ligand>
        <name>Mg(2+)</name>
        <dbReference type="ChEBI" id="CHEBI:18420"/>
    </ligand>
</feature>
<dbReference type="InterPro" id="IPR043675">
    <property type="entry name" value="TrmR_methyltr"/>
</dbReference>
<dbReference type="GO" id="GO:0008171">
    <property type="term" value="F:O-methyltransferase activity"/>
    <property type="evidence" value="ECO:0007669"/>
    <property type="project" value="InterPro"/>
</dbReference>
<evidence type="ECO:0000256" key="3">
    <source>
        <dbReference type="ARBA" id="ARBA00022691"/>
    </source>
</evidence>
<accession>A0A845DXW8</accession>
<dbReference type="InterPro" id="IPR002935">
    <property type="entry name" value="SAM_O-MeTrfase"/>
</dbReference>
<organism evidence="5 6">
    <name type="scientific">Halobacillus litoralis</name>
    <dbReference type="NCBI Taxonomy" id="45668"/>
    <lineage>
        <taxon>Bacteria</taxon>
        <taxon>Bacillati</taxon>
        <taxon>Bacillota</taxon>
        <taxon>Bacilli</taxon>
        <taxon>Bacillales</taxon>
        <taxon>Bacillaceae</taxon>
        <taxon>Halobacillus</taxon>
    </lineage>
</organism>
<dbReference type="CDD" id="cd02440">
    <property type="entry name" value="AdoMet_MTases"/>
    <property type="match status" value="1"/>
</dbReference>
<dbReference type="Gene3D" id="3.40.50.150">
    <property type="entry name" value="Vaccinia Virus protein VP39"/>
    <property type="match status" value="1"/>
</dbReference>
<evidence type="ECO:0000256" key="1">
    <source>
        <dbReference type="ARBA" id="ARBA00022603"/>
    </source>
</evidence>
<dbReference type="Proteomes" id="UP000447393">
    <property type="component" value="Unassembled WGS sequence"/>
</dbReference>
<feature type="binding site" evidence="4">
    <location>
        <position position="33"/>
    </location>
    <ligand>
        <name>S-adenosyl-L-methionine</name>
        <dbReference type="ChEBI" id="CHEBI:59789"/>
    </ligand>
</feature>
<keyword evidence="2 4" id="KW-0808">Transferase</keyword>
<feature type="binding site" evidence="4">
    <location>
        <position position="128"/>
    </location>
    <ligand>
        <name>Mg(2+)</name>
        <dbReference type="ChEBI" id="CHEBI:18420"/>
    </ligand>
</feature>
<dbReference type="GO" id="GO:0016300">
    <property type="term" value="F:tRNA (uridine) methyltransferase activity"/>
    <property type="evidence" value="ECO:0007669"/>
    <property type="project" value="UniProtKB-UniRule"/>
</dbReference>
<dbReference type="SUPFAM" id="SSF53335">
    <property type="entry name" value="S-adenosyl-L-methionine-dependent methyltransferases"/>
    <property type="match status" value="1"/>
</dbReference>
<dbReference type="PROSITE" id="PS51682">
    <property type="entry name" value="SAM_OMT_I"/>
    <property type="match status" value="1"/>
</dbReference>
<dbReference type="PANTHER" id="PTHR10509">
    <property type="entry name" value="O-METHYLTRANSFERASE-RELATED"/>
    <property type="match status" value="1"/>
</dbReference>
<dbReference type="InterPro" id="IPR050362">
    <property type="entry name" value="Cation-dep_OMT"/>
</dbReference>
<reference evidence="5 6" key="1">
    <citation type="submission" date="2019-11" db="EMBL/GenBank/DDBJ databases">
        <title>Genome sequences of 17 halophilic strains isolated from different environments.</title>
        <authorList>
            <person name="Furrow R.E."/>
        </authorList>
    </citation>
    <scope>NUCLEOTIDE SEQUENCE [LARGE SCALE GENOMIC DNA]</scope>
    <source>
        <strain evidence="5 6">22505_10_Sand</strain>
    </source>
</reference>
<dbReference type="EMBL" id="WMEZ01000001">
    <property type="protein sequence ID" value="MYL47870.1"/>
    <property type="molecule type" value="Genomic_DNA"/>
</dbReference>
<feature type="binding site" evidence="4">
    <location>
        <position position="80"/>
    </location>
    <ligand>
        <name>S-adenosyl-L-methionine</name>
        <dbReference type="ChEBI" id="CHEBI:59789"/>
    </ligand>
</feature>
<feature type="binding site" evidence="4">
    <location>
        <begin position="108"/>
        <end position="109"/>
    </location>
    <ligand>
        <name>S-adenosyl-L-methionine</name>
        <dbReference type="ChEBI" id="CHEBI:59789"/>
    </ligand>
</feature>
<comment type="catalytic activity">
    <reaction evidence="4">
        <text>5-hydroxyuridine(34) in tRNA + S-adenosyl-L-methionine = 5-methoxyuridine(34) in tRNA + S-adenosyl-L-homocysteine + H(+)</text>
        <dbReference type="Rhea" id="RHEA:60524"/>
        <dbReference type="Rhea" id="RHEA-COMP:13381"/>
        <dbReference type="Rhea" id="RHEA-COMP:15591"/>
        <dbReference type="ChEBI" id="CHEBI:15378"/>
        <dbReference type="ChEBI" id="CHEBI:57856"/>
        <dbReference type="ChEBI" id="CHEBI:59789"/>
        <dbReference type="ChEBI" id="CHEBI:136877"/>
        <dbReference type="ChEBI" id="CHEBI:143860"/>
    </reaction>
</comment>
<comment type="caution">
    <text evidence="5">The sequence shown here is derived from an EMBL/GenBank/DDBJ whole genome shotgun (WGS) entry which is preliminary data.</text>
</comment>
<dbReference type="Pfam" id="PF01596">
    <property type="entry name" value="Methyltransf_3"/>
    <property type="match status" value="1"/>
</dbReference>
<keyword evidence="3 4" id="KW-0949">S-adenosyl-L-methionine</keyword>
<dbReference type="EC" id="2.1.1.-" evidence="4"/>
<keyword evidence="4" id="KW-0819">tRNA processing</keyword>
<keyword evidence="1 4" id="KW-0489">Methyltransferase</keyword>
<feature type="binding site" evidence="4">
    <location>
        <position position="63"/>
    </location>
    <ligand>
        <name>S-adenosyl-L-methionine</name>
        <dbReference type="ChEBI" id="CHEBI:59789"/>
    </ligand>
</feature>
<sequence length="214" mass="24373">MNQEKYLQSLLSKPSKAVKKMESDAEEQRVPIMEPLGIDFLMQLLRIQQPKNILEIGTAIGYSALRMLEACPGSQITTVERDEQRYKDALKNIKDMNAEERIHVIHGDALEVASTIEKEGPFDLLFIDAAKGKYEEFFHMYSPMVSDTGVILSDNVLFKGFVADDSEATPRMAKIANKIRRFNEWLFQHPDYYTTIVPIGDGVAITKKKETQKQ</sequence>
<keyword evidence="4" id="KW-0479">Metal-binding</keyword>
<evidence type="ECO:0000256" key="4">
    <source>
        <dbReference type="HAMAP-Rule" id="MF_02217"/>
    </source>
</evidence>
<dbReference type="GO" id="GO:0000287">
    <property type="term" value="F:magnesium ion binding"/>
    <property type="evidence" value="ECO:0007669"/>
    <property type="project" value="UniProtKB-UniRule"/>
</dbReference>
<protein>
    <recommendedName>
        <fullName evidence="4">tRNA 5-hydroxyuridine methyltransferase</fullName>
        <ecNumber evidence="4">2.1.1.-</ecNumber>
    </recommendedName>
    <alternativeName>
        <fullName evidence="4">ho5U methyltransferase</fullName>
    </alternativeName>
</protein>
<name>A0A845DXW8_9BACI</name>
<comment type="similarity">
    <text evidence="4">Belongs to the class I-like SAM-binding methyltransferase superfamily. Cation-dependent O-methyltransferase family.</text>
</comment>
<evidence type="ECO:0000313" key="5">
    <source>
        <dbReference type="EMBL" id="MYL47870.1"/>
    </source>
</evidence>
<dbReference type="OrthoDB" id="9799672at2"/>
<dbReference type="GO" id="GO:0030488">
    <property type="term" value="P:tRNA methylation"/>
    <property type="evidence" value="ECO:0007669"/>
    <property type="project" value="UniProtKB-UniRule"/>
</dbReference>
<dbReference type="HAMAP" id="MF_02217">
    <property type="entry name" value="TrmR_methyltr"/>
    <property type="match status" value="1"/>
</dbReference>
<dbReference type="PANTHER" id="PTHR10509:SF14">
    <property type="entry name" value="CAFFEOYL-COA O-METHYLTRANSFERASE 3-RELATED"/>
    <property type="match status" value="1"/>
</dbReference>
<comment type="function">
    <text evidence="4">Catalyzes the methylation of 5-hydroxyuridine (ho5U) to form 5-methoxyuridine (mo5U) at position 34 in tRNAs.</text>
</comment>
<evidence type="ECO:0000256" key="2">
    <source>
        <dbReference type="ARBA" id="ARBA00022679"/>
    </source>
</evidence>
<proteinExistence type="inferred from homology"/>
<feature type="binding site" evidence="4">
    <location>
        <position position="128"/>
    </location>
    <ligand>
        <name>S-adenosyl-L-methionine</name>
        <dbReference type="ChEBI" id="CHEBI:59789"/>
    </ligand>
</feature>
<dbReference type="GO" id="GO:0008757">
    <property type="term" value="F:S-adenosylmethionine-dependent methyltransferase activity"/>
    <property type="evidence" value="ECO:0007669"/>
    <property type="project" value="TreeGrafter"/>
</dbReference>
<dbReference type="InterPro" id="IPR029063">
    <property type="entry name" value="SAM-dependent_MTases_sf"/>
</dbReference>
<dbReference type="AlphaFoldDB" id="A0A845DXW8"/>
<gene>
    <name evidence="4" type="primary">trmR</name>
    <name evidence="5" type="ORF">GLV98_00145</name>
</gene>